<keyword evidence="3" id="KW-1133">Transmembrane helix</keyword>
<gene>
    <name evidence="4" type="ORF">RJT34_11050</name>
</gene>
<keyword evidence="5" id="KW-1185">Reference proteome</keyword>
<evidence type="ECO:0000256" key="1">
    <source>
        <dbReference type="SAM" id="Coils"/>
    </source>
</evidence>
<evidence type="ECO:0000313" key="4">
    <source>
        <dbReference type="EMBL" id="KAK7300211.1"/>
    </source>
</evidence>
<organism evidence="4 5">
    <name type="scientific">Clitoria ternatea</name>
    <name type="common">Butterfly pea</name>
    <dbReference type="NCBI Taxonomy" id="43366"/>
    <lineage>
        <taxon>Eukaryota</taxon>
        <taxon>Viridiplantae</taxon>
        <taxon>Streptophyta</taxon>
        <taxon>Embryophyta</taxon>
        <taxon>Tracheophyta</taxon>
        <taxon>Spermatophyta</taxon>
        <taxon>Magnoliopsida</taxon>
        <taxon>eudicotyledons</taxon>
        <taxon>Gunneridae</taxon>
        <taxon>Pentapetalae</taxon>
        <taxon>rosids</taxon>
        <taxon>fabids</taxon>
        <taxon>Fabales</taxon>
        <taxon>Fabaceae</taxon>
        <taxon>Papilionoideae</taxon>
        <taxon>50 kb inversion clade</taxon>
        <taxon>NPAAA clade</taxon>
        <taxon>indigoferoid/millettioid clade</taxon>
        <taxon>Phaseoleae</taxon>
        <taxon>Clitoria</taxon>
    </lineage>
</organism>
<accession>A0AAN9JLC1</accession>
<comment type="caution">
    <text evidence="4">The sequence shown here is derived from an EMBL/GenBank/DDBJ whole genome shotgun (WGS) entry which is preliminary data.</text>
</comment>
<feature type="coiled-coil region" evidence="1">
    <location>
        <begin position="315"/>
        <end position="561"/>
    </location>
</feature>
<evidence type="ECO:0000256" key="3">
    <source>
        <dbReference type="SAM" id="Phobius"/>
    </source>
</evidence>
<proteinExistence type="predicted"/>
<sequence>MALNPRSDSTNACCEQWKQKCLKARESRNALRQAVTILELRINEIQSQNKKAARGGNKESRQNLEELNGRVPVENETCNALPTTQQGCGGGGKDPVENENGLLADREKEISRLRELLEVEKRRADSERNRAAEACKLLEEEKSKTAEKGEIARIEVEKAQEYRIRIGQLEKQVNEAEVKLPSDGEKEINRLKELLEVEKRRADFERIKGDEARKLLEEEKNKTSEKGEMARVVSQKAQEYRIQIDQLEKQVNEAKGKLAVGGEKEINRLKDLVVVEKRRADSERIKGDEARKLLEEEKSKTSEKGEMARVEAQKAQEYRVQIGQLEKQVNEAKEKLASGGEKEISRLKDLVEVEKRRADSERTKADEARRLLREEKNKMAENGEIARTEARKAAEYMIQIGRLEKQVNDAKAKLTSEMSMFKEATKKLEAEKRKILADKRIAELAMTKANERLEVEKRKADEEKRRVDLEMAKLEEQKLLAEDNWNKFMKEKQLADQMSQQVEEDKRTIENLNQKILELSSLRKPIKMAADINVKAESTKVKDLKSKLKLQKLRAKLARQKYKLEASNSSILQHELGRIKTEFIQLLHRLDILDASFFPVAGSKHDHTKPENILGMQNSNVMRQARNLNLSQMHSKFENELQDPCCTTTNVCDPLRKNMKHTPPVALSCGNYSECITGIDSKLEPLVRVSNRTKLLSSAVNSSTESYSDGQLMGSQEATRPVTASANLTREIFNARRSMCNASDKTATIHHSKRKRMHDSVEYIANLSSEKLSDLHGLLYRKFGTCLGGRETLPNLNNLQEKNDLPRKKRKKSHREKAPMIPWINRDEKRSIEEANTEDPGDPHVCRHTTHPALCTLETTQACGEKICDAANNFDLVSFATLADGSYMKLLELENATKEECYRRAMDSPLSPLPEIELRETFDADNLMNPFLEEALQETMLSLKTDLFPSPHFDVINVEIKSNEEKFDGSGATCNSQNKSAQVGKSKVVKSPHMQTPEKLRAAFSAEDGIGSLHSHLPEFCVVFSNIKDNSIISRILVATKNCIARCNLATQTGWAVIDILTALKVEDKLSQKEKLSVLFTLLLFNFTVTTSKTFSKLWDGNLFQCLKSYSQHICTVLSNAETRILFVENYSLHELLGLIEDFLIEGKVIVNNRLDAESWSNCDLRASDFLDCASKVSSDVATNEQLVAGSIILASICAATDHVGFMCEASYDILRLCKWDSLIVLTILHIFAYLGGEKFFDLENFSLMVAVLKSLVMSLEGGSLSVATSCLPSISQLHIEFCMDVHCPFLEGAESIDAVACLLLEEINKSWLQGTKQVDLSDSRFMPDNYNAGQCFDQEVVECAINKNCDVPCLKKCAISATQSDDLKSIAFCHLSDVLSLVELVANKMSWQWTDIKLVPRLLNMLDSHVEGDFAIAIIVLLGQLGRIGVDVGGYEDQGVGKLRCNLIGYLCRTSSLKSVFSLQIATATALFGLLPLNVDTLLHTTINLPGYSKSVSDNAESMRKWFSGLESSLLWLLSGSSIIVSIFNYMLSFVTLMFTGHLGSLDLAVASIASVGIQGLAYVIMDVGLGRCTPKR</sequence>
<keyword evidence="3" id="KW-0812">Transmembrane</keyword>
<feature type="region of interest" description="Disordered" evidence="2">
    <location>
        <begin position="794"/>
        <end position="817"/>
    </location>
</feature>
<protein>
    <recommendedName>
        <fullName evidence="6">Maternal effect embryo arrest 22</fullName>
    </recommendedName>
</protein>
<reference evidence="4 5" key="1">
    <citation type="submission" date="2024-01" db="EMBL/GenBank/DDBJ databases">
        <title>The genomes of 5 underutilized Papilionoideae crops provide insights into root nodulation and disease resistance.</title>
        <authorList>
            <person name="Yuan L."/>
        </authorList>
    </citation>
    <scope>NUCLEOTIDE SEQUENCE [LARGE SCALE GENOMIC DNA]</scope>
    <source>
        <strain evidence="4">LY-2023</strain>
        <tissue evidence="4">Leaf</tissue>
    </source>
</reference>
<feature type="coiled-coil region" evidence="1">
    <location>
        <begin position="103"/>
        <end position="179"/>
    </location>
</feature>
<feature type="region of interest" description="Disordered" evidence="2">
    <location>
        <begin position="969"/>
        <end position="990"/>
    </location>
</feature>
<feature type="transmembrane region" description="Helical" evidence="3">
    <location>
        <begin position="1515"/>
        <end position="1537"/>
    </location>
</feature>
<dbReference type="Proteomes" id="UP001359559">
    <property type="component" value="Unassembled WGS sequence"/>
</dbReference>
<dbReference type="PANTHER" id="PTHR35480">
    <property type="entry name" value="MATERNAL EFFECT EMBRYO ARREST 22"/>
    <property type="match status" value="1"/>
</dbReference>
<keyword evidence="3" id="KW-0472">Membrane</keyword>
<evidence type="ECO:0000256" key="2">
    <source>
        <dbReference type="SAM" id="MobiDB-lite"/>
    </source>
</evidence>
<dbReference type="PANTHER" id="PTHR35480:SF1">
    <property type="entry name" value="MATERNAL EFFECT EMBRYO ARREST 22"/>
    <property type="match status" value="1"/>
</dbReference>
<feature type="transmembrane region" description="Helical" evidence="3">
    <location>
        <begin position="1549"/>
        <end position="1571"/>
    </location>
</feature>
<keyword evidence="1" id="KW-0175">Coiled coil</keyword>
<feature type="coiled-coil region" evidence="1">
    <location>
        <begin position="230"/>
        <end position="264"/>
    </location>
</feature>
<evidence type="ECO:0000313" key="5">
    <source>
        <dbReference type="Proteomes" id="UP001359559"/>
    </source>
</evidence>
<name>A0AAN9JLC1_CLITE</name>
<feature type="compositionally biased region" description="Polar residues" evidence="2">
    <location>
        <begin position="972"/>
        <end position="983"/>
    </location>
</feature>
<evidence type="ECO:0008006" key="6">
    <source>
        <dbReference type="Google" id="ProtNLM"/>
    </source>
</evidence>
<dbReference type="EMBL" id="JAYKXN010000003">
    <property type="protein sequence ID" value="KAK7300211.1"/>
    <property type="molecule type" value="Genomic_DNA"/>
</dbReference>